<evidence type="ECO:0000313" key="1">
    <source>
        <dbReference type="EMBL" id="KAG8194258.1"/>
    </source>
</evidence>
<evidence type="ECO:0000313" key="2">
    <source>
        <dbReference type="Proteomes" id="UP000827092"/>
    </source>
</evidence>
<sequence length="80" mass="8651">MRSSDIRETTCAHSVSLADRAVFQADMVLGPRAKAEERLCGHYYGFVTVPSIAFALRRPVVHEGTGYCGAFHEGSLGHGV</sequence>
<dbReference type="EMBL" id="JAFNEN010000106">
    <property type="protein sequence ID" value="KAG8194258.1"/>
    <property type="molecule type" value="Genomic_DNA"/>
</dbReference>
<protein>
    <submittedName>
        <fullName evidence="1">Uncharacterized protein</fullName>
    </submittedName>
</protein>
<gene>
    <name evidence="1" type="ORF">JTE90_024586</name>
</gene>
<proteinExistence type="predicted"/>
<reference evidence="1 2" key="1">
    <citation type="journal article" date="2022" name="Nat. Ecol. Evol.">
        <title>A masculinizing supergene underlies an exaggerated male reproductive morph in a spider.</title>
        <authorList>
            <person name="Hendrickx F."/>
            <person name="De Corte Z."/>
            <person name="Sonet G."/>
            <person name="Van Belleghem S.M."/>
            <person name="Kostlbacher S."/>
            <person name="Vangestel C."/>
        </authorList>
    </citation>
    <scope>NUCLEOTIDE SEQUENCE [LARGE SCALE GENOMIC DNA]</scope>
    <source>
        <strain evidence="1">W744_W776</strain>
    </source>
</reference>
<keyword evidence="2" id="KW-1185">Reference proteome</keyword>
<dbReference type="Proteomes" id="UP000827092">
    <property type="component" value="Unassembled WGS sequence"/>
</dbReference>
<organism evidence="1 2">
    <name type="scientific">Oedothorax gibbosus</name>
    <dbReference type="NCBI Taxonomy" id="931172"/>
    <lineage>
        <taxon>Eukaryota</taxon>
        <taxon>Metazoa</taxon>
        <taxon>Ecdysozoa</taxon>
        <taxon>Arthropoda</taxon>
        <taxon>Chelicerata</taxon>
        <taxon>Arachnida</taxon>
        <taxon>Araneae</taxon>
        <taxon>Araneomorphae</taxon>
        <taxon>Entelegynae</taxon>
        <taxon>Araneoidea</taxon>
        <taxon>Linyphiidae</taxon>
        <taxon>Erigoninae</taxon>
        <taxon>Oedothorax</taxon>
    </lineage>
</organism>
<comment type="caution">
    <text evidence="1">The sequence shown here is derived from an EMBL/GenBank/DDBJ whole genome shotgun (WGS) entry which is preliminary data.</text>
</comment>
<dbReference type="AlphaFoldDB" id="A0AAV6VDX1"/>
<accession>A0AAV6VDX1</accession>
<name>A0AAV6VDX1_9ARAC</name>